<dbReference type="GO" id="GO:0046872">
    <property type="term" value="F:metal ion binding"/>
    <property type="evidence" value="ECO:0007669"/>
    <property type="project" value="UniProtKB-KW"/>
</dbReference>
<accession>A0A426V5N5</accession>
<evidence type="ECO:0000256" key="9">
    <source>
        <dbReference type="SAM" id="MobiDB-lite"/>
    </source>
</evidence>
<keyword evidence="3" id="KW-0349">Heme</keyword>
<gene>
    <name evidence="11" type="ORF">EIW28_01060</name>
</gene>
<dbReference type="PANTHER" id="PTHR30521:SF4">
    <property type="entry name" value="DEFERROCHELATASE"/>
    <property type="match status" value="1"/>
</dbReference>
<feature type="domain" description="Dyp-type peroxidase C-terminal" evidence="10">
    <location>
        <begin position="197"/>
        <end position="272"/>
    </location>
</feature>
<comment type="cofactor">
    <cofactor evidence="1">
        <name>heme b</name>
        <dbReference type="ChEBI" id="CHEBI:60344"/>
    </cofactor>
</comment>
<dbReference type="EMBL" id="RSEB01000001">
    <property type="protein sequence ID" value="RRS02203.1"/>
    <property type="molecule type" value="Genomic_DNA"/>
</dbReference>
<sequence>MDCQRPLVLPRQLLRRQVDRPHRGPASGRSRSVGRCPGGDRWPRPPLRRALTGPRDRGDRAPVRGPRGHGGGDHRAHRPPRRAGALGRVERQRRRDEPGHLRRREPRRGRTGPLRLPWHRWSARAPAPGRDCDRGRDLESRIAQSICGPRLLSALPRPAEACGSQTWLDKGPVRRRRPISCDAVASNSAGGRPDRRVSFNAHIRRAAEGGEVMLRRSFDYDEGPTAEGLPDTGLVFIAYQADAEQFLAIQQRLSDADLLNDYAVPIGSAVFGLDASCRGLLRHNGTRQEASRRTQGHR</sequence>
<feature type="compositionally biased region" description="Basic and acidic residues" evidence="9">
    <location>
        <begin position="88"/>
        <end position="100"/>
    </location>
</feature>
<evidence type="ECO:0000256" key="3">
    <source>
        <dbReference type="ARBA" id="ARBA00022617"/>
    </source>
</evidence>
<feature type="compositionally biased region" description="Low complexity" evidence="9">
    <location>
        <begin position="1"/>
        <end position="12"/>
    </location>
</feature>
<feature type="region of interest" description="Disordered" evidence="9">
    <location>
        <begin position="1"/>
        <end position="114"/>
    </location>
</feature>
<dbReference type="InterPro" id="IPR011008">
    <property type="entry name" value="Dimeric_a/b-barrel"/>
</dbReference>
<keyword evidence="12" id="KW-1185">Reference proteome</keyword>
<feature type="compositionally biased region" description="Basic residues" evidence="9">
    <location>
        <begin position="101"/>
        <end position="110"/>
    </location>
</feature>
<protein>
    <recommendedName>
        <fullName evidence="10">Dyp-type peroxidase C-terminal domain-containing protein</fullName>
    </recommendedName>
</protein>
<evidence type="ECO:0000256" key="1">
    <source>
        <dbReference type="ARBA" id="ARBA00001970"/>
    </source>
</evidence>
<evidence type="ECO:0000256" key="8">
    <source>
        <dbReference type="ARBA" id="ARBA00025737"/>
    </source>
</evidence>
<evidence type="ECO:0000256" key="4">
    <source>
        <dbReference type="ARBA" id="ARBA00022723"/>
    </source>
</evidence>
<dbReference type="Pfam" id="PF20628">
    <property type="entry name" value="Dyp_perox_C"/>
    <property type="match status" value="1"/>
</dbReference>
<keyword evidence="7" id="KW-0408">Iron</keyword>
<dbReference type="AlphaFoldDB" id="A0A426V5N5"/>
<dbReference type="GO" id="GO:0005829">
    <property type="term" value="C:cytosol"/>
    <property type="evidence" value="ECO:0007669"/>
    <property type="project" value="TreeGrafter"/>
</dbReference>
<reference evidence="11 12" key="1">
    <citation type="submission" date="2018-12" db="EMBL/GenBank/DDBJ databases">
        <title>Glycomyces sp. YIM 121974 draft genome.</title>
        <authorList>
            <person name="Li Q."/>
        </authorList>
    </citation>
    <scope>NUCLEOTIDE SEQUENCE [LARGE SCALE GENOMIC DNA]</scope>
    <source>
        <strain evidence="11 12">YIM 121974</strain>
    </source>
</reference>
<dbReference type="InterPro" id="IPR048328">
    <property type="entry name" value="Dyp_perox_C"/>
</dbReference>
<dbReference type="PANTHER" id="PTHR30521">
    <property type="entry name" value="DEFERROCHELATASE/PEROXIDASE"/>
    <property type="match status" value="1"/>
</dbReference>
<keyword evidence="4" id="KW-0479">Metal-binding</keyword>
<dbReference type="Proteomes" id="UP000277256">
    <property type="component" value="Unassembled WGS sequence"/>
</dbReference>
<comment type="similarity">
    <text evidence="8">Belongs to the DyP-type peroxidase family.</text>
</comment>
<evidence type="ECO:0000256" key="2">
    <source>
        <dbReference type="ARBA" id="ARBA00022559"/>
    </source>
</evidence>
<organism evidence="11 12">
    <name type="scientific">Glycomyces terrestris</name>
    <dbReference type="NCBI Taxonomy" id="2493553"/>
    <lineage>
        <taxon>Bacteria</taxon>
        <taxon>Bacillati</taxon>
        <taxon>Actinomycetota</taxon>
        <taxon>Actinomycetes</taxon>
        <taxon>Glycomycetales</taxon>
        <taxon>Glycomycetaceae</taxon>
        <taxon>Glycomyces</taxon>
    </lineage>
</organism>
<evidence type="ECO:0000313" key="11">
    <source>
        <dbReference type="EMBL" id="RRS02203.1"/>
    </source>
</evidence>
<keyword evidence="5" id="KW-0732">Signal</keyword>
<evidence type="ECO:0000256" key="5">
    <source>
        <dbReference type="ARBA" id="ARBA00022729"/>
    </source>
</evidence>
<dbReference type="GO" id="GO:0004601">
    <property type="term" value="F:peroxidase activity"/>
    <property type="evidence" value="ECO:0007669"/>
    <property type="project" value="UniProtKB-KW"/>
</dbReference>
<evidence type="ECO:0000256" key="6">
    <source>
        <dbReference type="ARBA" id="ARBA00023002"/>
    </source>
</evidence>
<evidence type="ECO:0000256" key="7">
    <source>
        <dbReference type="ARBA" id="ARBA00023004"/>
    </source>
</evidence>
<dbReference type="InterPro" id="IPR006314">
    <property type="entry name" value="Dyp_peroxidase"/>
</dbReference>
<name>A0A426V5N5_9ACTN</name>
<comment type="caution">
    <text evidence="11">The sequence shown here is derived from an EMBL/GenBank/DDBJ whole genome shotgun (WGS) entry which is preliminary data.</text>
</comment>
<keyword evidence="2" id="KW-0575">Peroxidase</keyword>
<keyword evidence="6" id="KW-0560">Oxidoreductase</keyword>
<dbReference type="GO" id="GO:0020037">
    <property type="term" value="F:heme binding"/>
    <property type="evidence" value="ECO:0007669"/>
    <property type="project" value="InterPro"/>
</dbReference>
<dbReference type="SUPFAM" id="SSF54909">
    <property type="entry name" value="Dimeric alpha+beta barrel"/>
    <property type="match status" value="1"/>
</dbReference>
<evidence type="ECO:0000313" key="12">
    <source>
        <dbReference type="Proteomes" id="UP000277256"/>
    </source>
</evidence>
<proteinExistence type="inferred from homology"/>
<evidence type="ECO:0000259" key="10">
    <source>
        <dbReference type="Pfam" id="PF20628"/>
    </source>
</evidence>